<dbReference type="EMBL" id="NAJN01003637">
    <property type="protein sequence ID" value="TKA37072.1"/>
    <property type="molecule type" value="Genomic_DNA"/>
</dbReference>
<dbReference type="OrthoDB" id="10042665at2759"/>
<feature type="non-terminal residue" evidence="3">
    <location>
        <position position="1"/>
    </location>
</feature>
<keyword evidence="4" id="KW-1185">Reference proteome</keyword>
<proteinExistence type="predicted"/>
<accession>A0A4U0UP81</accession>
<sequence>IRNAFQTAIALAQYDRVAKLEKGNSSEAEAHTKKKTKTKLRKTHFEKVAQATKEFDDYLRETHAGRDDADQAQQDELRNDDYSAASRTPDRAVHEVAATSAPRLSATRSNVVVTPRNKPASTPRPEKPMPMKARQEPWFRSEHSSEDQDVGKGNSSDSESDSDDD</sequence>
<gene>
    <name evidence="3" type="ORF">B0A49_13859</name>
</gene>
<dbReference type="InterPro" id="IPR056599">
    <property type="entry name" value="AAA_lid_fung"/>
</dbReference>
<comment type="caution">
    <text evidence="3">The sequence shown here is derived from an EMBL/GenBank/DDBJ whole genome shotgun (WGS) entry which is preliminary data.</text>
</comment>
<dbReference type="AlphaFoldDB" id="A0A4U0UP81"/>
<feature type="compositionally biased region" description="Basic and acidic residues" evidence="1">
    <location>
        <begin position="59"/>
        <end position="81"/>
    </location>
</feature>
<protein>
    <recommendedName>
        <fullName evidence="2">AAA+ ATPase lid domain-containing protein</fullName>
    </recommendedName>
</protein>
<feature type="region of interest" description="Disordered" evidence="1">
    <location>
        <begin position="59"/>
        <end position="165"/>
    </location>
</feature>
<evidence type="ECO:0000313" key="4">
    <source>
        <dbReference type="Proteomes" id="UP000308768"/>
    </source>
</evidence>
<feature type="compositionally biased region" description="Basic and acidic residues" evidence="1">
    <location>
        <begin position="124"/>
        <end position="150"/>
    </location>
</feature>
<feature type="compositionally biased region" description="Basic residues" evidence="1">
    <location>
        <begin position="32"/>
        <end position="42"/>
    </location>
</feature>
<reference evidence="3 4" key="1">
    <citation type="submission" date="2017-03" db="EMBL/GenBank/DDBJ databases">
        <title>Genomes of endolithic fungi from Antarctica.</title>
        <authorList>
            <person name="Coleine C."/>
            <person name="Masonjones S."/>
            <person name="Stajich J.E."/>
        </authorList>
    </citation>
    <scope>NUCLEOTIDE SEQUENCE [LARGE SCALE GENOMIC DNA]</scope>
    <source>
        <strain evidence="3 4">CCFEE 5187</strain>
    </source>
</reference>
<feature type="domain" description="AAA+ ATPase lid" evidence="2">
    <location>
        <begin position="1"/>
        <end position="64"/>
    </location>
</feature>
<dbReference type="Pfam" id="PF23232">
    <property type="entry name" value="AAA_lid_13"/>
    <property type="match status" value="1"/>
</dbReference>
<feature type="region of interest" description="Disordered" evidence="1">
    <location>
        <begin position="21"/>
        <end position="45"/>
    </location>
</feature>
<evidence type="ECO:0000313" key="3">
    <source>
        <dbReference type="EMBL" id="TKA37072.1"/>
    </source>
</evidence>
<organism evidence="3 4">
    <name type="scientific">Cryomyces minteri</name>
    <dbReference type="NCBI Taxonomy" id="331657"/>
    <lineage>
        <taxon>Eukaryota</taxon>
        <taxon>Fungi</taxon>
        <taxon>Dikarya</taxon>
        <taxon>Ascomycota</taxon>
        <taxon>Pezizomycotina</taxon>
        <taxon>Dothideomycetes</taxon>
        <taxon>Dothideomycetes incertae sedis</taxon>
        <taxon>Cryomyces</taxon>
    </lineage>
</organism>
<dbReference type="Proteomes" id="UP000308768">
    <property type="component" value="Unassembled WGS sequence"/>
</dbReference>
<evidence type="ECO:0000256" key="1">
    <source>
        <dbReference type="SAM" id="MobiDB-lite"/>
    </source>
</evidence>
<evidence type="ECO:0000259" key="2">
    <source>
        <dbReference type="Pfam" id="PF23232"/>
    </source>
</evidence>
<feature type="compositionally biased region" description="Basic and acidic residues" evidence="1">
    <location>
        <begin position="21"/>
        <end position="31"/>
    </location>
</feature>
<name>A0A4U0UP81_9PEZI</name>